<organism evidence="1 2">
    <name type="scientific">Pseudoalteromonas luteoviolacea CPMOR-1</name>
    <dbReference type="NCBI Taxonomy" id="1365248"/>
    <lineage>
        <taxon>Bacteria</taxon>
        <taxon>Pseudomonadati</taxon>
        <taxon>Pseudomonadota</taxon>
        <taxon>Gammaproteobacteria</taxon>
        <taxon>Alteromonadales</taxon>
        <taxon>Pseudoalteromonadaceae</taxon>
        <taxon>Pseudoalteromonas</taxon>
    </lineage>
</organism>
<evidence type="ECO:0000313" key="2">
    <source>
        <dbReference type="Proteomes" id="UP000076486"/>
    </source>
</evidence>
<dbReference type="EMBL" id="AUYC01000059">
    <property type="protein sequence ID" value="KZN59563.1"/>
    <property type="molecule type" value="Genomic_DNA"/>
</dbReference>
<accession>A0A167II81</accession>
<dbReference type="SUPFAM" id="SSF56235">
    <property type="entry name" value="N-terminal nucleophile aminohydrolases (Ntn hydrolases)"/>
    <property type="match status" value="1"/>
</dbReference>
<sequence>MTTIAYHHPTQTICVDSLTTTSQSIVTHDAQKCQKVHNGFIFASGNCTEIYHLLSNWQKNCFEAIGCTFFFINKFDQVFYGEIRHGKRFLEPLQMNWAIGSGANWAIAAMDFGKSALEAVQYACTRDKSTGGKVHSFSLKQTASWLSLGCNQKHLIALPEVKHLQKIEI</sequence>
<name>A0A167II81_9GAMM</name>
<dbReference type="InterPro" id="IPR029055">
    <property type="entry name" value="Ntn_hydrolases_N"/>
</dbReference>
<evidence type="ECO:0000313" key="1">
    <source>
        <dbReference type="EMBL" id="KZN59563.1"/>
    </source>
</evidence>
<evidence type="ECO:0008006" key="3">
    <source>
        <dbReference type="Google" id="ProtNLM"/>
    </source>
</evidence>
<comment type="caution">
    <text evidence="1">The sequence shown here is derived from an EMBL/GenBank/DDBJ whole genome shotgun (WGS) entry which is preliminary data.</text>
</comment>
<dbReference type="RefSeq" id="WP_063369601.1">
    <property type="nucleotide sequence ID" value="NZ_AUYC01000059.1"/>
</dbReference>
<gene>
    <name evidence="1" type="ORF">N473_25860</name>
</gene>
<protein>
    <recommendedName>
        <fullName evidence="3">Proteasome subunit alpha</fullName>
    </recommendedName>
</protein>
<reference evidence="1 2" key="1">
    <citation type="submission" date="2013-07" db="EMBL/GenBank/DDBJ databases">
        <title>Comparative Genomic and Metabolomic Analysis of Twelve Strains of Pseudoalteromonas luteoviolacea.</title>
        <authorList>
            <person name="Vynne N.G."/>
            <person name="Mansson M."/>
            <person name="Gram L."/>
        </authorList>
    </citation>
    <scope>NUCLEOTIDE SEQUENCE [LARGE SCALE GENOMIC DNA]</scope>
    <source>
        <strain evidence="1 2">CPMOR-1</strain>
    </source>
</reference>
<dbReference type="Proteomes" id="UP000076486">
    <property type="component" value="Unassembled WGS sequence"/>
</dbReference>
<dbReference type="PATRIC" id="fig|1365248.3.peg.4417"/>
<proteinExistence type="predicted"/>
<dbReference type="AlphaFoldDB" id="A0A167II81"/>